<evidence type="ECO:0000313" key="1">
    <source>
        <dbReference type="EMBL" id="KAG0411663.1"/>
    </source>
</evidence>
<sequence>MRQLLLPPPTLAVSSAARAVRQCVLGQATMLALMVWSLAAVLGAPSNALQD</sequence>
<accession>A0AC60NX57</accession>
<organism evidence="1 2">
    <name type="scientific">Ixodes persulcatus</name>
    <name type="common">Taiga tick</name>
    <dbReference type="NCBI Taxonomy" id="34615"/>
    <lineage>
        <taxon>Eukaryota</taxon>
        <taxon>Metazoa</taxon>
        <taxon>Ecdysozoa</taxon>
        <taxon>Arthropoda</taxon>
        <taxon>Chelicerata</taxon>
        <taxon>Arachnida</taxon>
        <taxon>Acari</taxon>
        <taxon>Parasitiformes</taxon>
        <taxon>Ixodida</taxon>
        <taxon>Ixodoidea</taxon>
        <taxon>Ixodidae</taxon>
        <taxon>Ixodinae</taxon>
        <taxon>Ixodes</taxon>
    </lineage>
</organism>
<keyword evidence="2" id="KW-1185">Reference proteome</keyword>
<dbReference type="EMBL" id="JABSTQ010011415">
    <property type="protein sequence ID" value="KAG0411663.1"/>
    <property type="molecule type" value="Genomic_DNA"/>
</dbReference>
<name>A0AC60NX57_IXOPE</name>
<feature type="non-terminal residue" evidence="1">
    <location>
        <position position="51"/>
    </location>
</feature>
<comment type="caution">
    <text evidence="1">The sequence shown here is derived from an EMBL/GenBank/DDBJ whole genome shotgun (WGS) entry which is preliminary data.</text>
</comment>
<dbReference type="Proteomes" id="UP000805193">
    <property type="component" value="Unassembled WGS sequence"/>
</dbReference>
<evidence type="ECO:0000313" key="2">
    <source>
        <dbReference type="Proteomes" id="UP000805193"/>
    </source>
</evidence>
<gene>
    <name evidence="1" type="ORF">HPB47_011211</name>
</gene>
<reference evidence="1 2" key="1">
    <citation type="journal article" date="2020" name="Cell">
        <title>Large-Scale Comparative Analyses of Tick Genomes Elucidate Their Genetic Diversity and Vector Capacities.</title>
        <authorList>
            <consortium name="Tick Genome and Microbiome Consortium (TIGMIC)"/>
            <person name="Jia N."/>
            <person name="Wang J."/>
            <person name="Shi W."/>
            <person name="Du L."/>
            <person name="Sun Y."/>
            <person name="Zhan W."/>
            <person name="Jiang J.F."/>
            <person name="Wang Q."/>
            <person name="Zhang B."/>
            <person name="Ji P."/>
            <person name="Bell-Sakyi L."/>
            <person name="Cui X.M."/>
            <person name="Yuan T.T."/>
            <person name="Jiang B.G."/>
            <person name="Yang W.F."/>
            <person name="Lam T.T."/>
            <person name="Chang Q.C."/>
            <person name="Ding S.J."/>
            <person name="Wang X.J."/>
            <person name="Zhu J.G."/>
            <person name="Ruan X.D."/>
            <person name="Zhao L."/>
            <person name="Wei J.T."/>
            <person name="Ye R.Z."/>
            <person name="Que T.C."/>
            <person name="Du C.H."/>
            <person name="Zhou Y.H."/>
            <person name="Cheng J.X."/>
            <person name="Dai P.F."/>
            <person name="Guo W.B."/>
            <person name="Han X.H."/>
            <person name="Huang E.J."/>
            <person name="Li L.F."/>
            <person name="Wei W."/>
            <person name="Gao Y.C."/>
            <person name="Liu J.Z."/>
            <person name="Shao H.Z."/>
            <person name="Wang X."/>
            <person name="Wang C.C."/>
            <person name="Yang T.C."/>
            <person name="Huo Q.B."/>
            <person name="Li W."/>
            <person name="Chen H.Y."/>
            <person name="Chen S.E."/>
            <person name="Zhou L.G."/>
            <person name="Ni X.B."/>
            <person name="Tian J.H."/>
            <person name="Sheng Y."/>
            <person name="Liu T."/>
            <person name="Pan Y.S."/>
            <person name="Xia L.Y."/>
            <person name="Li J."/>
            <person name="Zhao F."/>
            <person name="Cao W.C."/>
        </authorList>
    </citation>
    <scope>NUCLEOTIDE SEQUENCE [LARGE SCALE GENOMIC DNA]</scope>
    <source>
        <strain evidence="1">Iper-2018</strain>
    </source>
</reference>
<proteinExistence type="predicted"/>
<protein>
    <submittedName>
        <fullName evidence="1">Uncharacterized protein</fullName>
    </submittedName>
</protein>